<keyword evidence="3" id="KW-1185">Reference proteome</keyword>
<dbReference type="EMBL" id="AP022565">
    <property type="protein sequence ID" value="BBX25840.1"/>
    <property type="molecule type" value="Genomic_DNA"/>
</dbReference>
<dbReference type="InterPro" id="IPR012349">
    <property type="entry name" value="Split_barrel_FMN-bd"/>
</dbReference>
<dbReference type="KEGG" id="malv:MALV_09650"/>
<name>A0A6N4ULZ7_9MYCO</name>
<dbReference type="InterPro" id="IPR011576">
    <property type="entry name" value="Pyridox_Oxase_N"/>
</dbReference>
<organism evidence="2 3">
    <name type="scientific">Mycolicibacterium alvei</name>
    <dbReference type="NCBI Taxonomy" id="67081"/>
    <lineage>
        <taxon>Bacteria</taxon>
        <taxon>Bacillati</taxon>
        <taxon>Actinomycetota</taxon>
        <taxon>Actinomycetes</taxon>
        <taxon>Mycobacteriales</taxon>
        <taxon>Mycobacteriaceae</taxon>
        <taxon>Mycolicibacterium</taxon>
    </lineage>
</organism>
<evidence type="ECO:0000313" key="3">
    <source>
        <dbReference type="Proteomes" id="UP000466906"/>
    </source>
</evidence>
<dbReference type="SUPFAM" id="SSF50475">
    <property type="entry name" value="FMN-binding split barrel"/>
    <property type="match status" value="1"/>
</dbReference>
<dbReference type="Pfam" id="PF01243">
    <property type="entry name" value="PNPOx_N"/>
    <property type="match status" value="1"/>
</dbReference>
<reference evidence="2 3" key="1">
    <citation type="journal article" date="2019" name="Emerg. Microbes Infect.">
        <title>Comprehensive subspecies identification of 175 nontuberculous mycobacteria species based on 7547 genomic profiles.</title>
        <authorList>
            <person name="Matsumoto Y."/>
            <person name="Kinjo T."/>
            <person name="Motooka D."/>
            <person name="Nabeya D."/>
            <person name="Jung N."/>
            <person name="Uechi K."/>
            <person name="Horii T."/>
            <person name="Iida T."/>
            <person name="Fujita J."/>
            <person name="Nakamura S."/>
        </authorList>
    </citation>
    <scope>NUCLEOTIDE SEQUENCE [LARGE SCALE GENOMIC DNA]</scope>
    <source>
        <strain evidence="2 3">JCM 12272</strain>
    </source>
</reference>
<dbReference type="InterPro" id="IPR019965">
    <property type="entry name" value="PPOX_F420-dep_Rv2061_put"/>
</dbReference>
<protein>
    <submittedName>
        <fullName evidence="2">PPOX class F420-dependent oxidoreductase</fullName>
    </submittedName>
</protein>
<evidence type="ECO:0000259" key="1">
    <source>
        <dbReference type="Pfam" id="PF01243"/>
    </source>
</evidence>
<dbReference type="Proteomes" id="UP000466906">
    <property type="component" value="Chromosome"/>
</dbReference>
<dbReference type="AlphaFoldDB" id="A0A6N4ULZ7"/>
<gene>
    <name evidence="2" type="ORF">MALV_09650</name>
</gene>
<dbReference type="Gene3D" id="2.30.110.10">
    <property type="entry name" value="Electron Transport, Fmn-binding Protein, Chain A"/>
    <property type="match status" value="1"/>
</dbReference>
<dbReference type="NCBIfam" id="TIGR03666">
    <property type="entry name" value="Rv2061_F420"/>
    <property type="match status" value="1"/>
</dbReference>
<sequence>MTGYMPHTDTTLETLSRSQYALLRSFRRDGTAVDTPIWFVLNGPTALFRTKIGPKTRRLAARPEVELVVCDYQGRITGSTWLNGRATVLGGEDAEQANRALHRRYGWQWNIVPLLKIPGVTNVHRDLPLREKLRRARDRALWPDSAIVKIDLDLARTRC</sequence>
<proteinExistence type="predicted"/>
<evidence type="ECO:0000313" key="2">
    <source>
        <dbReference type="EMBL" id="BBX25840.1"/>
    </source>
</evidence>
<accession>A0A6N4ULZ7</accession>
<feature type="domain" description="Pyridoxamine 5'-phosphate oxidase N-terminal" evidence="1">
    <location>
        <begin position="11"/>
        <end position="106"/>
    </location>
</feature>